<dbReference type="EMBL" id="JBHLZU010000010">
    <property type="protein sequence ID" value="MFB9904757.1"/>
    <property type="molecule type" value="Genomic_DNA"/>
</dbReference>
<dbReference type="RefSeq" id="WP_377851964.1">
    <property type="nucleotide sequence ID" value="NZ_JBHLZU010000010.1"/>
</dbReference>
<gene>
    <name evidence="4" type="ORF">ACFFQA_12515</name>
</gene>
<comment type="caution">
    <text evidence="4">The sequence shown here is derived from an EMBL/GenBank/DDBJ whole genome shotgun (WGS) entry which is preliminary data.</text>
</comment>
<evidence type="ECO:0000259" key="1">
    <source>
        <dbReference type="Pfam" id="PF01968"/>
    </source>
</evidence>
<dbReference type="InterPro" id="IPR002821">
    <property type="entry name" value="Hydantoinase_A"/>
</dbReference>
<accession>A0ABV5ZV40</accession>
<dbReference type="InterPro" id="IPR043129">
    <property type="entry name" value="ATPase_NBD"/>
</dbReference>
<feature type="domain" description="Acetophenone carboxylase-like C-terminal" evidence="3">
    <location>
        <begin position="605"/>
        <end position="661"/>
    </location>
</feature>
<evidence type="ECO:0000313" key="4">
    <source>
        <dbReference type="EMBL" id="MFB9904757.1"/>
    </source>
</evidence>
<protein>
    <submittedName>
        <fullName evidence="4">Hydantoinase/oxoprolinase family protein</fullName>
    </submittedName>
</protein>
<dbReference type="SUPFAM" id="SSF53067">
    <property type="entry name" value="Actin-like ATPase domain"/>
    <property type="match status" value="1"/>
</dbReference>
<dbReference type="InterPro" id="IPR045079">
    <property type="entry name" value="Oxoprolinase-like"/>
</dbReference>
<keyword evidence="5" id="KW-1185">Reference proteome</keyword>
<dbReference type="Proteomes" id="UP001589693">
    <property type="component" value="Unassembled WGS sequence"/>
</dbReference>
<organism evidence="4 5">
    <name type="scientific">Allokutzneria oryzae</name>
    <dbReference type="NCBI Taxonomy" id="1378989"/>
    <lineage>
        <taxon>Bacteria</taxon>
        <taxon>Bacillati</taxon>
        <taxon>Actinomycetota</taxon>
        <taxon>Actinomycetes</taxon>
        <taxon>Pseudonocardiales</taxon>
        <taxon>Pseudonocardiaceae</taxon>
        <taxon>Allokutzneria</taxon>
    </lineage>
</organism>
<dbReference type="InterPro" id="IPR008040">
    <property type="entry name" value="Hydant_A_N"/>
</dbReference>
<dbReference type="Pfam" id="PF19278">
    <property type="entry name" value="Hydant_A_C"/>
    <property type="match status" value="1"/>
</dbReference>
<evidence type="ECO:0000313" key="5">
    <source>
        <dbReference type="Proteomes" id="UP001589693"/>
    </source>
</evidence>
<feature type="domain" description="Hydantoinase A/oxoprolinase" evidence="1">
    <location>
        <begin position="205"/>
        <end position="490"/>
    </location>
</feature>
<sequence length="676" mass="71093">MGYRLGVDVGGTFTDVLLVEQATGRTFRVKTPSTPDNAGVGVRRGIALVCEQAGVRPDQVSQVVHGTTLATNLILQGKGARVGLVTTHGFRRMLQIARSYLPSPLAGWVMWPKPEPLARMENTVEVVERVDADGTVVVPLDVQDAREGLRGLRGSGIEALTISLLNSYANDVHERLLAEIAAEELPGVPISLSAKVIAEPGEYERALAAVTSSYVRPGVSRYLGDLGDVLDSAGIAAPLSILRGDGEQTMPDRAADQPLGLLQSGPVGGVAGASWFAQQLGLRDFLTFDMGGTSTDIALVRDGRPRVAKQTVVGRIEVRANSVDVRSVGAGGGSIAALDEHGDLVVGPESAGARPGPVAYGLGGDEPTVTDANVLLGHLPGKLAGGEIMLDRAAARRALKGLAHELGIQRSFEAAEQVIETVNENMAAAMRLISVRQGAEPKDFALLAYGGAGPLHANAIGVLTGSWPVIVPPAPGVLCAHGDATAGLRDEDTAFIRRPLDEIDNSELRALIDDLERSVCHRLESLGVPRAEQTVRREAVLRGRRRGQELRVELTDSLLGSQDLLRALGHLLGDVPPAERELVRIGLVARGPRLAFVSAAVPPGEAVPVTALIGHTEIWHGGRPVDARIYDRAKLLAGNVVVGPAIIMEMDSTTLVLAGHAATVHPTGCLVLRPQG</sequence>
<dbReference type="InterPro" id="IPR049517">
    <property type="entry name" value="ACX-like_C"/>
</dbReference>
<dbReference type="Pfam" id="PF01968">
    <property type="entry name" value="Hydantoinase_A"/>
    <property type="match status" value="1"/>
</dbReference>
<evidence type="ECO:0000259" key="2">
    <source>
        <dbReference type="Pfam" id="PF05378"/>
    </source>
</evidence>
<feature type="domain" description="Hydantoinase/oxoprolinase N-terminal" evidence="2">
    <location>
        <begin position="4"/>
        <end position="184"/>
    </location>
</feature>
<dbReference type="Pfam" id="PF05378">
    <property type="entry name" value="Hydant_A_N"/>
    <property type="match status" value="1"/>
</dbReference>
<evidence type="ECO:0000259" key="3">
    <source>
        <dbReference type="Pfam" id="PF19278"/>
    </source>
</evidence>
<proteinExistence type="predicted"/>
<name>A0ABV5ZV40_9PSEU</name>
<dbReference type="PANTHER" id="PTHR11365:SF23">
    <property type="entry name" value="HYPOTHETICAL 5-OXOPROLINASE (EUROFUNG)-RELATED"/>
    <property type="match status" value="1"/>
</dbReference>
<dbReference type="PANTHER" id="PTHR11365">
    <property type="entry name" value="5-OXOPROLINASE RELATED"/>
    <property type="match status" value="1"/>
</dbReference>
<reference evidence="4 5" key="1">
    <citation type="submission" date="2024-09" db="EMBL/GenBank/DDBJ databases">
        <authorList>
            <person name="Sun Q."/>
            <person name="Mori K."/>
        </authorList>
    </citation>
    <scope>NUCLEOTIDE SEQUENCE [LARGE SCALE GENOMIC DNA]</scope>
    <source>
        <strain evidence="4 5">TBRC 7907</strain>
    </source>
</reference>